<reference evidence="1 2" key="3">
    <citation type="journal article" date="2022" name="Microbiol. Spectr.">
        <title>Folding features and dynamics of 3D genome architecture in plant fungal pathogens.</title>
        <authorList>
            <person name="Xia C."/>
        </authorList>
    </citation>
    <scope>NUCLEOTIDE SEQUENCE [LARGE SCALE GENOMIC DNA]</scope>
    <source>
        <strain evidence="1 2">93-210</strain>
    </source>
</reference>
<reference evidence="2" key="2">
    <citation type="journal article" date="2018" name="Mol. Plant Microbe Interact.">
        <title>Genome sequence resources for the wheat stripe rust pathogen (Puccinia striiformis f. sp. tritici) and the barley stripe rust pathogen (Puccinia striiformis f. sp. hordei).</title>
        <authorList>
            <person name="Xia C."/>
            <person name="Wang M."/>
            <person name="Yin C."/>
            <person name="Cornejo O.E."/>
            <person name="Hulbert S.H."/>
            <person name="Chen X."/>
        </authorList>
    </citation>
    <scope>NUCLEOTIDE SEQUENCE [LARGE SCALE GENOMIC DNA]</scope>
    <source>
        <strain evidence="2">93-210</strain>
    </source>
</reference>
<gene>
    <name evidence="1" type="ORF">MJO28_002988</name>
</gene>
<reference evidence="2" key="1">
    <citation type="journal article" date="2018" name="BMC Genomics">
        <title>Genomic insights into host adaptation between the wheat stripe rust pathogen (Puccinia striiformis f. sp. tritici) and the barley stripe rust pathogen (Puccinia striiformis f. sp. hordei).</title>
        <authorList>
            <person name="Xia C."/>
            <person name="Wang M."/>
            <person name="Yin C."/>
            <person name="Cornejo O.E."/>
            <person name="Hulbert S.H."/>
            <person name="Chen X."/>
        </authorList>
    </citation>
    <scope>NUCLEOTIDE SEQUENCE [LARGE SCALE GENOMIC DNA]</scope>
    <source>
        <strain evidence="2">93-210</strain>
    </source>
</reference>
<proteinExistence type="predicted"/>
<protein>
    <submittedName>
        <fullName evidence="1">Uncharacterized protein</fullName>
    </submittedName>
</protein>
<name>A0ACC0ETN1_9BASI</name>
<evidence type="ECO:0000313" key="1">
    <source>
        <dbReference type="EMBL" id="KAI7959197.1"/>
    </source>
</evidence>
<keyword evidence="2" id="KW-1185">Reference proteome</keyword>
<dbReference type="EMBL" id="CM045867">
    <property type="protein sequence ID" value="KAI7959197.1"/>
    <property type="molecule type" value="Genomic_DNA"/>
</dbReference>
<dbReference type="Proteomes" id="UP001060170">
    <property type="component" value="Chromosome 3"/>
</dbReference>
<sequence>MTRTKKQDKRPAATVNISSEDDRWLAQHWISSPTNKSIHAHLCLPHSEQVLAHFHKKYGRRITKKQLKKRFTKICEDSLYFSLLFNKRKIRLGNTIPDTQLINAAEKEFIDQRNSAFIFKSAWSILRHHPRWMEIRSEEDRPANSSQQQSPSTVTPKRSSQRIASQSTKHYSTTTYPPSIPSESEYQPSSDYHLSDIGSPDQRHRRRPSPPRSTTSTVTQHNQNPVQSPITQEPQYRFNPVCRSFARIEQPQRCPSPDSSSSSSSESIIFIDPPSATQSKPSRIVNDSKTHNKSSTRKRTYEDVDHNHEHVEIKPRYQSSHRQIKPSSSSQITSNTPSTTPSTSTSTSNSAVTSTATTTEEQNRINLLQLEVKKLEALTEYERVQLDIMEKDLSCCTDQYQKEFFMDTSDGGSGWWAERLLRDLLEGIVAETVVKSGSTTTLLSAKSNVSSTFDPYQTHSEIGRLSNNHHKINDRKGTAHTTNFIGGKPKTWLRIPQSSSLSRSSSITNNHHRHTGKSSYTGNHNTNNHHQHQRDIIGLSLMDEREESTTIPEYSKRKNDRLEQKNLSS</sequence>
<comment type="caution">
    <text evidence="1">The sequence shown here is derived from an EMBL/GenBank/DDBJ whole genome shotgun (WGS) entry which is preliminary data.</text>
</comment>
<organism evidence="1 2">
    <name type="scientific">Puccinia striiformis f. sp. tritici</name>
    <dbReference type="NCBI Taxonomy" id="168172"/>
    <lineage>
        <taxon>Eukaryota</taxon>
        <taxon>Fungi</taxon>
        <taxon>Dikarya</taxon>
        <taxon>Basidiomycota</taxon>
        <taxon>Pucciniomycotina</taxon>
        <taxon>Pucciniomycetes</taxon>
        <taxon>Pucciniales</taxon>
        <taxon>Pucciniaceae</taxon>
        <taxon>Puccinia</taxon>
    </lineage>
</organism>
<accession>A0ACC0ETN1</accession>
<evidence type="ECO:0000313" key="2">
    <source>
        <dbReference type="Proteomes" id="UP001060170"/>
    </source>
</evidence>